<dbReference type="SMART" id="SM00382">
    <property type="entry name" value="AAA"/>
    <property type="match status" value="2"/>
</dbReference>
<dbReference type="CDD" id="cd00009">
    <property type="entry name" value="AAA"/>
    <property type="match status" value="1"/>
</dbReference>
<dbReference type="InterPro" id="IPR019489">
    <property type="entry name" value="Clp_ATPase_C"/>
</dbReference>
<evidence type="ECO:0000259" key="8">
    <source>
        <dbReference type="SMART" id="SM00382"/>
    </source>
</evidence>
<evidence type="ECO:0000256" key="3">
    <source>
        <dbReference type="ARBA" id="ARBA00022741"/>
    </source>
</evidence>
<keyword evidence="2" id="KW-0677">Repeat</keyword>
<evidence type="ECO:0000256" key="1">
    <source>
        <dbReference type="ARBA" id="ARBA00008675"/>
    </source>
</evidence>
<dbReference type="GO" id="GO:0016887">
    <property type="term" value="F:ATP hydrolysis activity"/>
    <property type="evidence" value="ECO:0007669"/>
    <property type="project" value="InterPro"/>
</dbReference>
<dbReference type="Gene3D" id="1.10.8.60">
    <property type="match status" value="2"/>
</dbReference>
<feature type="domain" description="AAA+ ATPase" evidence="8">
    <location>
        <begin position="236"/>
        <end position="379"/>
    </location>
</feature>
<evidence type="ECO:0000256" key="5">
    <source>
        <dbReference type="ARBA" id="ARBA00023016"/>
    </source>
</evidence>
<dbReference type="Gene3D" id="3.40.50.300">
    <property type="entry name" value="P-loop containing nucleotide triphosphate hydrolases"/>
    <property type="match status" value="2"/>
</dbReference>
<dbReference type="GO" id="GO:0034605">
    <property type="term" value="P:cellular response to heat"/>
    <property type="evidence" value="ECO:0007669"/>
    <property type="project" value="TreeGrafter"/>
</dbReference>
<dbReference type="AlphaFoldDB" id="A0A928VWR0"/>
<sequence>MAVYSPSTILVWNIAAIEAKSGKSSQIDPAHLLLGVCKLCDLDPERFCPRPIRRDRAQKQEFVTDVETLRQWFDAWGLDQTQFRRRLRSEIARAQANRLDRGIVHRSPISRRVFERAEEIAMLGTDDNPVLRPCHLLQAILELPASPWENLLEEMGVYNLETPPFDPAEGDRQLEQNAPVWMEAEPLFPRQSQQDTPFLDCFGRDLTHMARDGQLDPTIGRQAEINALASILMQRRKCNGILVGEAGVGKTCIVEGLAHWLETPATPAALKNKRIVEISMAGLLAGSKYRGEFEERMQALISEATTANDVILFIDEIHTVLGAGGGGASDAANILKPALARGEIQCVGATTVREYRATIETDTALERRFQTIWVNEPSPEETVAILKGLRPQFEAHHNAIVSDEAIEAAVELAERYLTDLHLPDKAIDLIDRACADVRLTVAAEQIGYTGHCRIGESDILSVVSQRCKVPIERLTQNERSRLLSLEKILQGRVMGQEEAIETVANAIRTARAGLKDPHKPIGVFLFVGLTGTGKTELAKALAQCLFDDERQLIRVDMSEYMEPHAVSRLTGAPPGYVGYDREGQLTKAVRSKPYSVVLFDEVEKAHPKVLDLFLQIFDEGHLTDSHGRHISFKETAIVLTSNLGTQSLQASRSLGFGLGDSSTAIERSVYQRQIQDALQQSLRPELLNRISQVVWFYPLSAEVVRQIIDKILANLHPRLEAQKLFLQLTDGAYEFLMQKGYNAQYGAREMERTIDRFLVQPLGQALLAERFLPGTTIWVEAREEGLVLLDGASSSA</sequence>
<dbReference type="Pfam" id="PF17871">
    <property type="entry name" value="AAA_lid_9"/>
    <property type="match status" value="1"/>
</dbReference>
<evidence type="ECO:0000313" key="10">
    <source>
        <dbReference type="EMBL" id="MBE9039661.1"/>
    </source>
</evidence>
<evidence type="ECO:0000256" key="7">
    <source>
        <dbReference type="ARBA" id="ARBA00026057"/>
    </source>
</evidence>
<protein>
    <submittedName>
        <fullName evidence="10">ATP-dependent Clp protease ATP-binding subunit</fullName>
    </submittedName>
</protein>
<gene>
    <name evidence="10" type="ORF">IQ235_02480</name>
</gene>
<organism evidence="10 11">
    <name type="scientific">Zarconia navalis LEGE 11467</name>
    <dbReference type="NCBI Taxonomy" id="1828826"/>
    <lineage>
        <taxon>Bacteria</taxon>
        <taxon>Bacillati</taxon>
        <taxon>Cyanobacteriota</taxon>
        <taxon>Cyanophyceae</taxon>
        <taxon>Oscillatoriophycideae</taxon>
        <taxon>Oscillatoriales</taxon>
        <taxon>Oscillatoriales incertae sedis</taxon>
        <taxon>Zarconia</taxon>
        <taxon>Zarconia navalis</taxon>
    </lineage>
</organism>
<dbReference type="InterPro" id="IPR003959">
    <property type="entry name" value="ATPase_AAA_core"/>
</dbReference>
<dbReference type="InterPro" id="IPR036628">
    <property type="entry name" value="Clp_N_dom_sf"/>
</dbReference>
<comment type="caution">
    <text evidence="10">The sequence shown here is derived from an EMBL/GenBank/DDBJ whole genome shotgun (WGS) entry which is preliminary data.</text>
</comment>
<dbReference type="Pfam" id="PF07724">
    <property type="entry name" value="AAA_2"/>
    <property type="match status" value="1"/>
</dbReference>
<keyword evidence="3" id="KW-0547">Nucleotide-binding</keyword>
<dbReference type="Gene3D" id="1.10.1780.10">
    <property type="entry name" value="Clp, N-terminal domain"/>
    <property type="match status" value="1"/>
</dbReference>
<dbReference type="PROSITE" id="PS00870">
    <property type="entry name" value="CLPAB_1"/>
    <property type="match status" value="1"/>
</dbReference>
<evidence type="ECO:0000256" key="4">
    <source>
        <dbReference type="ARBA" id="ARBA00022840"/>
    </source>
</evidence>
<feature type="domain" description="AAA+ ATPase" evidence="8">
    <location>
        <begin position="520"/>
        <end position="660"/>
    </location>
</feature>
<reference evidence="10" key="1">
    <citation type="submission" date="2020-10" db="EMBL/GenBank/DDBJ databases">
        <authorList>
            <person name="Castelo-Branco R."/>
            <person name="Eusebio N."/>
            <person name="Adriana R."/>
            <person name="Vieira A."/>
            <person name="Brugerolle De Fraissinette N."/>
            <person name="Rezende De Castro R."/>
            <person name="Schneider M.P."/>
            <person name="Vasconcelos V."/>
            <person name="Leao P.N."/>
        </authorList>
    </citation>
    <scope>NUCLEOTIDE SEQUENCE</scope>
    <source>
        <strain evidence="10">LEGE 11467</strain>
    </source>
</reference>
<dbReference type="InterPro" id="IPR003593">
    <property type="entry name" value="AAA+_ATPase"/>
</dbReference>
<evidence type="ECO:0000313" key="11">
    <source>
        <dbReference type="Proteomes" id="UP000621799"/>
    </source>
</evidence>
<dbReference type="InterPro" id="IPR050130">
    <property type="entry name" value="ClpA_ClpB"/>
</dbReference>
<keyword evidence="10" id="KW-0645">Protease</keyword>
<dbReference type="InterPro" id="IPR041546">
    <property type="entry name" value="ClpA/ClpB_AAA_lid"/>
</dbReference>
<keyword evidence="6" id="KW-0143">Chaperone</keyword>
<dbReference type="InterPro" id="IPR027417">
    <property type="entry name" value="P-loop_NTPase"/>
</dbReference>
<dbReference type="GO" id="GO:0006508">
    <property type="term" value="P:proteolysis"/>
    <property type="evidence" value="ECO:0007669"/>
    <property type="project" value="UniProtKB-KW"/>
</dbReference>
<dbReference type="RefSeq" id="WP_264319920.1">
    <property type="nucleotide sequence ID" value="NZ_JADEXN010000023.1"/>
</dbReference>
<dbReference type="GO" id="GO:0005737">
    <property type="term" value="C:cytoplasm"/>
    <property type="evidence" value="ECO:0007669"/>
    <property type="project" value="TreeGrafter"/>
</dbReference>
<dbReference type="SMART" id="SM01086">
    <property type="entry name" value="ClpB_D2-small"/>
    <property type="match status" value="1"/>
</dbReference>
<dbReference type="PANTHER" id="PTHR11638:SF18">
    <property type="entry name" value="HEAT SHOCK PROTEIN 104"/>
    <property type="match status" value="1"/>
</dbReference>
<dbReference type="CDD" id="cd19499">
    <property type="entry name" value="RecA-like_ClpB_Hsp104-like"/>
    <property type="match status" value="1"/>
</dbReference>
<dbReference type="InterPro" id="IPR018368">
    <property type="entry name" value="ClpA/B_CS1"/>
</dbReference>
<dbReference type="PANTHER" id="PTHR11638">
    <property type="entry name" value="ATP-DEPENDENT CLP PROTEASE"/>
    <property type="match status" value="1"/>
</dbReference>
<feature type="domain" description="Clp ATPase C-terminal" evidence="9">
    <location>
        <begin position="699"/>
        <end position="788"/>
    </location>
</feature>
<dbReference type="GO" id="GO:0008233">
    <property type="term" value="F:peptidase activity"/>
    <property type="evidence" value="ECO:0007669"/>
    <property type="project" value="UniProtKB-KW"/>
</dbReference>
<dbReference type="Pfam" id="PF10431">
    <property type="entry name" value="ClpB_D2-small"/>
    <property type="match status" value="1"/>
</dbReference>
<dbReference type="FunFam" id="3.40.50.300:FF:000025">
    <property type="entry name" value="ATP-dependent Clp protease subunit"/>
    <property type="match status" value="1"/>
</dbReference>
<dbReference type="GO" id="GO:0005524">
    <property type="term" value="F:ATP binding"/>
    <property type="evidence" value="ECO:0007669"/>
    <property type="project" value="UniProtKB-KW"/>
</dbReference>
<dbReference type="Pfam" id="PF00004">
    <property type="entry name" value="AAA"/>
    <property type="match status" value="1"/>
</dbReference>
<name>A0A928VWR0_9CYAN</name>
<dbReference type="PRINTS" id="PR00300">
    <property type="entry name" value="CLPPROTEASEA"/>
</dbReference>
<accession>A0A928VWR0</accession>
<comment type="similarity">
    <text evidence="1">Belongs to the ClpA/ClpB family.</text>
</comment>
<evidence type="ECO:0000256" key="6">
    <source>
        <dbReference type="ARBA" id="ARBA00023186"/>
    </source>
</evidence>
<comment type="subunit">
    <text evidence="7">Homohexamer. The oligomerization is ATP-dependent.</text>
</comment>
<evidence type="ECO:0000256" key="2">
    <source>
        <dbReference type="ARBA" id="ARBA00022737"/>
    </source>
</evidence>
<dbReference type="Proteomes" id="UP000621799">
    <property type="component" value="Unassembled WGS sequence"/>
</dbReference>
<evidence type="ECO:0000259" key="9">
    <source>
        <dbReference type="SMART" id="SM01086"/>
    </source>
</evidence>
<keyword evidence="10" id="KW-0378">Hydrolase</keyword>
<dbReference type="InterPro" id="IPR001270">
    <property type="entry name" value="ClpA/B"/>
</dbReference>
<keyword evidence="5" id="KW-0346">Stress response</keyword>
<proteinExistence type="inferred from homology"/>
<keyword evidence="4 10" id="KW-0067">ATP-binding</keyword>
<dbReference type="EMBL" id="JADEXN010000023">
    <property type="protein sequence ID" value="MBE9039661.1"/>
    <property type="molecule type" value="Genomic_DNA"/>
</dbReference>
<keyword evidence="11" id="KW-1185">Reference proteome</keyword>
<dbReference type="SUPFAM" id="SSF52540">
    <property type="entry name" value="P-loop containing nucleoside triphosphate hydrolases"/>
    <property type="match status" value="2"/>
</dbReference>